<feature type="transmembrane region" description="Helical" evidence="1">
    <location>
        <begin position="221"/>
        <end position="241"/>
    </location>
</feature>
<dbReference type="AlphaFoldDB" id="A0AAD5YS05"/>
<dbReference type="PANTHER" id="PTHR35043">
    <property type="entry name" value="TRANSCRIPTION FACTOR DOMAIN-CONTAINING PROTEIN"/>
    <property type="match status" value="1"/>
</dbReference>
<organism evidence="2 3">
    <name type="scientific">Leucocoprinus birnbaumii</name>
    <dbReference type="NCBI Taxonomy" id="56174"/>
    <lineage>
        <taxon>Eukaryota</taxon>
        <taxon>Fungi</taxon>
        <taxon>Dikarya</taxon>
        <taxon>Basidiomycota</taxon>
        <taxon>Agaricomycotina</taxon>
        <taxon>Agaricomycetes</taxon>
        <taxon>Agaricomycetidae</taxon>
        <taxon>Agaricales</taxon>
        <taxon>Agaricineae</taxon>
        <taxon>Agaricaceae</taxon>
        <taxon>Leucocoprinus</taxon>
    </lineage>
</organism>
<keyword evidence="1" id="KW-1133">Transmembrane helix</keyword>
<proteinExistence type="predicted"/>
<keyword evidence="3" id="KW-1185">Reference proteome</keyword>
<keyword evidence="1" id="KW-0472">Membrane</keyword>
<evidence type="ECO:0000256" key="1">
    <source>
        <dbReference type="SAM" id="Phobius"/>
    </source>
</evidence>
<evidence type="ECO:0000313" key="3">
    <source>
        <dbReference type="Proteomes" id="UP001213000"/>
    </source>
</evidence>
<protein>
    <submittedName>
        <fullName evidence="2">Uncharacterized protein</fullName>
    </submittedName>
</protein>
<sequence>MQEIIWHCLATIFACTWVAFHPNVADPKFSRCRKLVLNATLLALALIVPEYITRCALRQWIGASRHVEKYNTDYFVRPRPPRKWFVRLKSWLFDQRADWRGDEGGYIEGRSEEQIGVGRPSEKSGDISCSTEPKVRWTMTHGFLLEMGGLVAYTLDSKEFREGSRGIITQIDQLSAPLNIPEQHINDRSKRDNLTKFIAALQTSWFILQCIARWISNLPVTQLEVVTLAFAFLNIITYALWWKKPQKMNVAIYIRVQHVPSRALQSSEGIGPFYSTVSQFQRREFVTALCLIAIPFGAIHLIPIWLSSFASPREKLLWTISSIFITVEPAALACFRPLEPVEKRHWKSWVHYIIVAMSTLMFIGARIILLSLAFASLRNSPTEVYYNIDWDSFVPRVY</sequence>
<feature type="transmembrane region" description="Helical" evidence="1">
    <location>
        <begin position="35"/>
        <end position="52"/>
    </location>
</feature>
<evidence type="ECO:0000313" key="2">
    <source>
        <dbReference type="EMBL" id="KAJ3561233.1"/>
    </source>
</evidence>
<comment type="caution">
    <text evidence="2">The sequence shown here is derived from an EMBL/GenBank/DDBJ whole genome shotgun (WGS) entry which is preliminary data.</text>
</comment>
<dbReference type="EMBL" id="JANIEX010001035">
    <property type="protein sequence ID" value="KAJ3561233.1"/>
    <property type="molecule type" value="Genomic_DNA"/>
</dbReference>
<keyword evidence="1" id="KW-0812">Transmembrane</keyword>
<feature type="transmembrane region" description="Helical" evidence="1">
    <location>
        <begin position="197"/>
        <end position="215"/>
    </location>
</feature>
<dbReference type="PANTHER" id="PTHR35043:SF7">
    <property type="entry name" value="TRANSCRIPTION FACTOR DOMAIN-CONTAINING PROTEIN"/>
    <property type="match status" value="1"/>
</dbReference>
<name>A0AAD5YS05_9AGAR</name>
<feature type="transmembrane region" description="Helical" evidence="1">
    <location>
        <begin position="318"/>
        <end position="338"/>
    </location>
</feature>
<accession>A0AAD5YS05</accession>
<reference evidence="2" key="1">
    <citation type="submission" date="2022-07" db="EMBL/GenBank/DDBJ databases">
        <title>Genome Sequence of Leucocoprinus birnbaumii.</title>
        <authorList>
            <person name="Buettner E."/>
        </authorList>
    </citation>
    <scope>NUCLEOTIDE SEQUENCE</scope>
    <source>
        <strain evidence="2">VT141</strain>
    </source>
</reference>
<feature type="transmembrane region" description="Helical" evidence="1">
    <location>
        <begin position="285"/>
        <end position="306"/>
    </location>
</feature>
<gene>
    <name evidence="2" type="ORF">NP233_g10317</name>
</gene>
<dbReference type="Proteomes" id="UP001213000">
    <property type="component" value="Unassembled WGS sequence"/>
</dbReference>
<feature type="transmembrane region" description="Helical" evidence="1">
    <location>
        <begin position="350"/>
        <end position="375"/>
    </location>
</feature>